<organism evidence="1 2">
    <name type="scientific">Microscilla marina ATCC 23134</name>
    <dbReference type="NCBI Taxonomy" id="313606"/>
    <lineage>
        <taxon>Bacteria</taxon>
        <taxon>Pseudomonadati</taxon>
        <taxon>Bacteroidota</taxon>
        <taxon>Cytophagia</taxon>
        <taxon>Cytophagales</taxon>
        <taxon>Microscillaceae</taxon>
        <taxon>Microscilla</taxon>
    </lineage>
</organism>
<name>A1ZVD3_MICM2</name>
<dbReference type="AlphaFoldDB" id="A1ZVD3"/>
<comment type="caution">
    <text evidence="1">The sequence shown here is derived from an EMBL/GenBank/DDBJ whole genome shotgun (WGS) entry which is preliminary data.</text>
</comment>
<dbReference type="RefSeq" id="WP_002702398.1">
    <property type="nucleotide sequence ID" value="NZ_AAWS01000045.1"/>
</dbReference>
<dbReference type="Proteomes" id="UP000004095">
    <property type="component" value="Unassembled WGS sequence"/>
</dbReference>
<proteinExistence type="predicted"/>
<evidence type="ECO:0000313" key="1">
    <source>
        <dbReference type="EMBL" id="EAY25631.1"/>
    </source>
</evidence>
<dbReference type="EMBL" id="AAWS01000045">
    <property type="protein sequence ID" value="EAY25631.1"/>
    <property type="molecule type" value="Genomic_DNA"/>
</dbReference>
<evidence type="ECO:0000313" key="2">
    <source>
        <dbReference type="Proteomes" id="UP000004095"/>
    </source>
</evidence>
<reference evidence="1 2" key="1">
    <citation type="submission" date="2007-01" db="EMBL/GenBank/DDBJ databases">
        <authorList>
            <person name="Haygood M."/>
            <person name="Podell S."/>
            <person name="Anderson C."/>
            <person name="Hopkinson B."/>
            <person name="Roe K."/>
            <person name="Barbeau K."/>
            <person name="Gaasterland T."/>
            <person name="Ferriera S."/>
            <person name="Johnson J."/>
            <person name="Kravitz S."/>
            <person name="Beeson K."/>
            <person name="Sutton G."/>
            <person name="Rogers Y.-H."/>
            <person name="Friedman R."/>
            <person name="Frazier M."/>
            <person name="Venter J.C."/>
        </authorList>
    </citation>
    <scope>NUCLEOTIDE SEQUENCE [LARGE SCALE GENOMIC DNA]</scope>
    <source>
        <strain evidence="1 2">ATCC 23134</strain>
    </source>
</reference>
<keyword evidence="2" id="KW-1185">Reference proteome</keyword>
<sequence length="254" mass="28952">MYFHIVRLSSKNHRPEPINIGEWQRLVNNDPTLHWLSSGYLPEENKAAVYFASRQDVQGMDWQLNQQGAFSFQNTGLSQAHPYIQKIFEVAKLLNARVLEQPKAVFSIDSLVKHEPSMLTRKPAAKAIPVVSKAKDNKNLYGLSIVDVKPRRPQNVHRIKKRIQENSVVTRLNIRAKELHLGTSLQGDIVAPVPKSTSAQHYQVKNIWLELVAIKDAFYTFCVQTTFMIQLPDIVLFYKSGSKIVLDKTAIHLT</sequence>
<gene>
    <name evidence="1" type="ORF">M23134_07282</name>
</gene>
<protein>
    <submittedName>
        <fullName evidence="1">Uncharacterized protein</fullName>
    </submittedName>
</protein>
<accession>A1ZVD3</accession>